<dbReference type="NCBIfam" id="TIGR00234">
    <property type="entry name" value="tyrS"/>
    <property type="match status" value="1"/>
</dbReference>
<evidence type="ECO:0000256" key="6">
    <source>
        <dbReference type="ARBA" id="ARBA00022917"/>
    </source>
</evidence>
<evidence type="ECO:0000256" key="7">
    <source>
        <dbReference type="ARBA" id="ARBA00023146"/>
    </source>
</evidence>
<keyword evidence="4 11" id="KW-0067">ATP-binding</keyword>
<evidence type="ECO:0000256" key="8">
    <source>
        <dbReference type="ARBA" id="ARBA00048248"/>
    </source>
</evidence>
<keyword evidence="6 11" id="KW-0648">Protein biosynthesis</keyword>
<comment type="similarity">
    <text evidence="11">Belongs to the class-I aminoacyl-tRNA synthetase family.</text>
</comment>
<dbReference type="InterPro" id="IPR036986">
    <property type="entry name" value="S4_RNA-bd_sf"/>
</dbReference>
<keyword evidence="5 10" id="KW-0694">RNA-binding</keyword>
<accession>A0A1G1YII9</accession>
<dbReference type="SUPFAM" id="SSF55174">
    <property type="entry name" value="Alpha-L RNA-binding motif"/>
    <property type="match status" value="1"/>
</dbReference>
<dbReference type="InterPro" id="IPR002942">
    <property type="entry name" value="S4_RNA-bd"/>
</dbReference>
<dbReference type="PROSITE" id="PS50889">
    <property type="entry name" value="S4"/>
    <property type="match status" value="1"/>
</dbReference>
<dbReference type="InterPro" id="IPR024088">
    <property type="entry name" value="Tyr-tRNA-ligase_bac-type"/>
</dbReference>
<evidence type="ECO:0000256" key="5">
    <source>
        <dbReference type="ARBA" id="ARBA00022884"/>
    </source>
</evidence>
<evidence type="ECO:0000256" key="1">
    <source>
        <dbReference type="ARBA" id="ARBA00013160"/>
    </source>
</evidence>
<evidence type="ECO:0000256" key="10">
    <source>
        <dbReference type="PROSITE-ProRule" id="PRU00182"/>
    </source>
</evidence>
<dbReference type="CDD" id="cd00165">
    <property type="entry name" value="S4"/>
    <property type="match status" value="1"/>
</dbReference>
<dbReference type="EC" id="6.1.1.1" evidence="1 9"/>
<keyword evidence="2 11" id="KW-0436">Ligase</keyword>
<comment type="catalytic activity">
    <reaction evidence="8">
        <text>tRNA(Tyr) + L-tyrosine + ATP = L-tyrosyl-tRNA(Tyr) + AMP + diphosphate + H(+)</text>
        <dbReference type="Rhea" id="RHEA:10220"/>
        <dbReference type="Rhea" id="RHEA-COMP:9706"/>
        <dbReference type="Rhea" id="RHEA-COMP:9707"/>
        <dbReference type="ChEBI" id="CHEBI:15378"/>
        <dbReference type="ChEBI" id="CHEBI:30616"/>
        <dbReference type="ChEBI" id="CHEBI:33019"/>
        <dbReference type="ChEBI" id="CHEBI:58315"/>
        <dbReference type="ChEBI" id="CHEBI:78442"/>
        <dbReference type="ChEBI" id="CHEBI:78536"/>
        <dbReference type="ChEBI" id="CHEBI:456215"/>
        <dbReference type="EC" id="6.1.1.1"/>
    </reaction>
</comment>
<dbReference type="GO" id="GO:0003723">
    <property type="term" value="F:RNA binding"/>
    <property type="evidence" value="ECO:0007669"/>
    <property type="project" value="UniProtKB-KW"/>
</dbReference>
<evidence type="ECO:0000313" key="13">
    <source>
        <dbReference type="EMBL" id="OGY52074.1"/>
    </source>
</evidence>
<dbReference type="PRINTS" id="PR01040">
    <property type="entry name" value="TRNASYNTHTYR"/>
</dbReference>
<dbReference type="Proteomes" id="UP000177310">
    <property type="component" value="Unassembled WGS sequence"/>
</dbReference>
<evidence type="ECO:0000256" key="9">
    <source>
        <dbReference type="NCBIfam" id="TIGR00234"/>
    </source>
</evidence>
<dbReference type="GO" id="GO:0005524">
    <property type="term" value="F:ATP binding"/>
    <property type="evidence" value="ECO:0007669"/>
    <property type="project" value="UniProtKB-KW"/>
</dbReference>
<evidence type="ECO:0000256" key="2">
    <source>
        <dbReference type="ARBA" id="ARBA00022598"/>
    </source>
</evidence>
<dbReference type="STRING" id="1797542.A3J59_04120"/>
<evidence type="ECO:0000313" key="14">
    <source>
        <dbReference type="Proteomes" id="UP000177310"/>
    </source>
</evidence>
<dbReference type="PROSITE" id="PS00178">
    <property type="entry name" value="AA_TRNA_LIGASE_I"/>
    <property type="match status" value="1"/>
</dbReference>
<dbReference type="InterPro" id="IPR002307">
    <property type="entry name" value="Tyr-tRNA-ligase"/>
</dbReference>
<keyword evidence="3 11" id="KW-0547">Nucleotide-binding</keyword>
<sequence>MSSDKKNQINEVLARGVEHVYPDTKALEAALRLGKKLRIYAGFDPTGKLHIGHGVIFLKLRQLQDLGHDIIVLEGDFTAKIGDPTGKLSARRQLTSAQVKQNAAGYQKLVGKILDLKKSNVRFLHNDDWTSKLKPADLLELASNFTVARLLERDMFQARIKAGKDIHVHEFLYPIFQAYDAVAMEVDLQVGGSDQTFNMLAGRTLMRKLKGKEKFVLTMKLLEDPNGKKMGKSEGNMVNLDDEPADIYGKVMSWPDGVIGAGFEIVTDVPWAEVEAVKKDLKAGKNPKVLKMLLAYSIVKLYHGTTAAIAAEERFKQVFEEKLNPDEMPVFKTKARTIIDVLVATKLASSKSEARRLVAQGGVRVDTKVVKDETFVIGPIDRDGVVIQKGKRHFAKVIW</sequence>
<gene>
    <name evidence="13" type="ORF">A3J59_04120</name>
</gene>
<dbReference type="PANTHER" id="PTHR11766:SF1">
    <property type="entry name" value="TYROSINE--TRNA LIGASE"/>
    <property type="match status" value="1"/>
</dbReference>
<evidence type="ECO:0000256" key="3">
    <source>
        <dbReference type="ARBA" id="ARBA00022741"/>
    </source>
</evidence>
<dbReference type="Pfam" id="PF00579">
    <property type="entry name" value="tRNA-synt_1b"/>
    <property type="match status" value="1"/>
</dbReference>
<dbReference type="InterPro" id="IPR054608">
    <property type="entry name" value="SYY-like_C"/>
</dbReference>
<dbReference type="Gene3D" id="3.40.50.620">
    <property type="entry name" value="HUPs"/>
    <property type="match status" value="1"/>
</dbReference>
<feature type="domain" description="RNA-binding S4" evidence="12">
    <location>
        <begin position="337"/>
        <end position="396"/>
    </location>
</feature>
<evidence type="ECO:0000259" key="12">
    <source>
        <dbReference type="SMART" id="SM00363"/>
    </source>
</evidence>
<evidence type="ECO:0000256" key="4">
    <source>
        <dbReference type="ARBA" id="ARBA00022840"/>
    </source>
</evidence>
<dbReference type="CDD" id="cd00805">
    <property type="entry name" value="TyrRS_core"/>
    <property type="match status" value="1"/>
</dbReference>
<proteinExistence type="inferred from homology"/>
<comment type="caution">
    <text evidence="13">The sequence shown here is derived from an EMBL/GenBank/DDBJ whole genome shotgun (WGS) entry which is preliminary data.</text>
</comment>
<dbReference type="Pfam" id="PF22421">
    <property type="entry name" value="SYY_C-terminal"/>
    <property type="match status" value="1"/>
</dbReference>
<name>A0A1G1YII9_9BACT</name>
<dbReference type="Gene3D" id="3.10.290.10">
    <property type="entry name" value="RNA-binding S4 domain"/>
    <property type="match status" value="1"/>
</dbReference>
<dbReference type="Gene3D" id="1.10.240.10">
    <property type="entry name" value="Tyrosyl-Transfer RNA Synthetase"/>
    <property type="match status" value="1"/>
</dbReference>
<dbReference type="GO" id="GO:0006437">
    <property type="term" value="P:tyrosyl-tRNA aminoacylation"/>
    <property type="evidence" value="ECO:0007669"/>
    <property type="project" value="UniProtKB-UniRule"/>
</dbReference>
<protein>
    <recommendedName>
        <fullName evidence="1 9">Tyrosine--tRNA ligase</fullName>
        <ecNumber evidence="1 9">6.1.1.1</ecNumber>
    </recommendedName>
</protein>
<dbReference type="InterPro" id="IPR001412">
    <property type="entry name" value="aa-tRNA-synth_I_CS"/>
</dbReference>
<dbReference type="SUPFAM" id="SSF52374">
    <property type="entry name" value="Nucleotidylyl transferase"/>
    <property type="match status" value="1"/>
</dbReference>
<organism evidence="13 14">
    <name type="scientific">Candidatus Buchananbacteria bacterium RIFCSPHIGHO2_02_FULL_56_16</name>
    <dbReference type="NCBI Taxonomy" id="1797542"/>
    <lineage>
        <taxon>Bacteria</taxon>
        <taxon>Candidatus Buchananiibacteriota</taxon>
    </lineage>
</organism>
<dbReference type="InterPro" id="IPR002305">
    <property type="entry name" value="aa-tRNA-synth_Ic"/>
</dbReference>
<dbReference type="GO" id="GO:0004831">
    <property type="term" value="F:tyrosine-tRNA ligase activity"/>
    <property type="evidence" value="ECO:0007669"/>
    <property type="project" value="UniProtKB-UniRule"/>
</dbReference>
<dbReference type="EMBL" id="MHIL01000010">
    <property type="protein sequence ID" value="OGY52074.1"/>
    <property type="molecule type" value="Genomic_DNA"/>
</dbReference>
<dbReference type="SMART" id="SM00363">
    <property type="entry name" value="S4"/>
    <property type="match status" value="1"/>
</dbReference>
<reference evidence="13 14" key="1">
    <citation type="journal article" date="2016" name="Nat. Commun.">
        <title>Thousands of microbial genomes shed light on interconnected biogeochemical processes in an aquifer system.</title>
        <authorList>
            <person name="Anantharaman K."/>
            <person name="Brown C.T."/>
            <person name="Hug L.A."/>
            <person name="Sharon I."/>
            <person name="Castelle C.J."/>
            <person name="Probst A.J."/>
            <person name="Thomas B.C."/>
            <person name="Singh A."/>
            <person name="Wilkins M.J."/>
            <person name="Karaoz U."/>
            <person name="Brodie E.L."/>
            <person name="Williams K.H."/>
            <person name="Hubbard S.S."/>
            <person name="Banfield J.F."/>
        </authorList>
    </citation>
    <scope>NUCLEOTIDE SEQUENCE [LARGE SCALE GENOMIC DNA]</scope>
</reference>
<dbReference type="InterPro" id="IPR014729">
    <property type="entry name" value="Rossmann-like_a/b/a_fold"/>
</dbReference>
<dbReference type="GO" id="GO:0005829">
    <property type="term" value="C:cytosol"/>
    <property type="evidence" value="ECO:0007669"/>
    <property type="project" value="TreeGrafter"/>
</dbReference>
<keyword evidence="7 11" id="KW-0030">Aminoacyl-tRNA synthetase</keyword>
<dbReference type="AlphaFoldDB" id="A0A1G1YII9"/>
<evidence type="ECO:0000256" key="11">
    <source>
        <dbReference type="RuleBase" id="RU363036"/>
    </source>
</evidence>
<dbReference type="PANTHER" id="PTHR11766">
    <property type="entry name" value="TYROSYL-TRNA SYNTHETASE"/>
    <property type="match status" value="1"/>
</dbReference>